<evidence type="ECO:0000313" key="3">
    <source>
        <dbReference type="Proteomes" id="UP001159363"/>
    </source>
</evidence>
<feature type="region of interest" description="Disordered" evidence="1">
    <location>
        <begin position="122"/>
        <end position="167"/>
    </location>
</feature>
<name>A0ABQ9GDU3_9NEOP</name>
<gene>
    <name evidence="2" type="ORF">PR048_030808</name>
</gene>
<feature type="region of interest" description="Disordered" evidence="1">
    <location>
        <begin position="525"/>
        <end position="549"/>
    </location>
</feature>
<protein>
    <submittedName>
        <fullName evidence="2">Uncharacterized protein</fullName>
    </submittedName>
</protein>
<proteinExistence type="predicted"/>
<reference evidence="2 3" key="1">
    <citation type="submission" date="2023-02" db="EMBL/GenBank/DDBJ databases">
        <title>LHISI_Scaffold_Assembly.</title>
        <authorList>
            <person name="Stuart O.P."/>
            <person name="Cleave R."/>
            <person name="Magrath M.J.L."/>
            <person name="Mikheyev A.S."/>
        </authorList>
    </citation>
    <scope>NUCLEOTIDE SEQUENCE [LARGE SCALE GENOMIC DNA]</scope>
    <source>
        <strain evidence="2">Daus_M_001</strain>
        <tissue evidence="2">Leg muscle</tissue>
    </source>
</reference>
<organism evidence="2 3">
    <name type="scientific">Dryococelus australis</name>
    <dbReference type="NCBI Taxonomy" id="614101"/>
    <lineage>
        <taxon>Eukaryota</taxon>
        <taxon>Metazoa</taxon>
        <taxon>Ecdysozoa</taxon>
        <taxon>Arthropoda</taxon>
        <taxon>Hexapoda</taxon>
        <taxon>Insecta</taxon>
        <taxon>Pterygota</taxon>
        <taxon>Neoptera</taxon>
        <taxon>Polyneoptera</taxon>
        <taxon>Phasmatodea</taxon>
        <taxon>Verophasmatodea</taxon>
        <taxon>Anareolatae</taxon>
        <taxon>Phasmatidae</taxon>
        <taxon>Eurycanthinae</taxon>
        <taxon>Dryococelus</taxon>
    </lineage>
</organism>
<feature type="region of interest" description="Disordered" evidence="1">
    <location>
        <begin position="185"/>
        <end position="232"/>
    </location>
</feature>
<keyword evidence="3" id="KW-1185">Reference proteome</keyword>
<feature type="region of interest" description="Disordered" evidence="1">
    <location>
        <begin position="471"/>
        <end position="509"/>
    </location>
</feature>
<dbReference type="Proteomes" id="UP001159363">
    <property type="component" value="Chromosome 13"/>
</dbReference>
<feature type="compositionally biased region" description="Basic and acidic residues" evidence="1">
    <location>
        <begin position="186"/>
        <end position="195"/>
    </location>
</feature>
<evidence type="ECO:0000256" key="1">
    <source>
        <dbReference type="SAM" id="MobiDB-lite"/>
    </source>
</evidence>
<comment type="caution">
    <text evidence="2">The sequence shown here is derived from an EMBL/GenBank/DDBJ whole genome shotgun (WGS) entry which is preliminary data.</text>
</comment>
<feature type="compositionally biased region" description="Polar residues" evidence="1">
    <location>
        <begin position="471"/>
        <end position="483"/>
    </location>
</feature>
<dbReference type="EMBL" id="JARBHB010000014">
    <property type="protein sequence ID" value="KAJ8869236.1"/>
    <property type="molecule type" value="Genomic_DNA"/>
</dbReference>
<sequence>MKLNSHPHSVSHPRAMRCEVFTPSSPATSHLSIAMSLPSIIHPPLAAAPICGSGNGVAVPFMRAYDPFADWPLEFQGKRASCLIGYRVLRNRAMWSGRKAGGAADSHKIIALTSGRLAPPRSSISLYTPAGSPANREPFAAHNSQSDPRPVPSDSRDQSENGHACTIEPSRYSVYNGVVPKCTGEGGREIPEKNPHTNGIVQHDSHLGKKKKNHRPTASSGTITTYDNPGVTRPEIEPGSPWWEASRLTAHIPCSQQQRNGSYASDGKTPVTSVHTTNMGNCWTTCDLGTHDEHGQLLDDLFYFIILPPYSSAFPLTARRPCGSQAFINSIVLQARNCGSKKERLFLFGDKIDFKRVHTKVAFEIRSDFIRHTLDDSVPIADLQGNKKRILYCQMRGNTGATANEQTSEVQLWKGLWSLAYSSGMKEQGEWEIPEKTRIRHDSHLRKSGVNRPGIEPGLPWWEATSLNAQPPWTQQRAGSPNSRDILAGDFHTRPSLPRVATGPHPKHASCRLKPMRVIEVNMERRRNEEAGETGDARENPPTNGIVRHDSHLRISGGPAGANRLATVPPPTPAGSLPDFRVWESCRMMPVVGGFSRGYPVSPNLAFRLCSFRSLPSGRKFTKELIPTDSPQRSSKICISLLFGTKLPWMCSICAASDERCEVQGSVRCGIDQLDNGGFYHSHQQNREVNMEQPRNAWAGKRDIPEKIRRLAVSSVTIHACANPEVTPPGIEPVSPWWEASSLTTIPLRPQ</sequence>
<feature type="compositionally biased region" description="Basic and acidic residues" evidence="1">
    <location>
        <begin position="525"/>
        <end position="539"/>
    </location>
</feature>
<evidence type="ECO:0000313" key="2">
    <source>
        <dbReference type="EMBL" id="KAJ8869236.1"/>
    </source>
</evidence>
<accession>A0ABQ9GDU3</accession>
<feature type="compositionally biased region" description="Polar residues" evidence="1">
    <location>
        <begin position="216"/>
        <end position="227"/>
    </location>
</feature>